<feature type="compositionally biased region" description="Low complexity" evidence="1">
    <location>
        <begin position="80"/>
        <end position="94"/>
    </location>
</feature>
<evidence type="ECO:0000313" key="2">
    <source>
        <dbReference type="EMBL" id="ADV66071.1"/>
    </source>
</evidence>
<keyword evidence="3" id="KW-1185">Reference proteome</keyword>
<sequence precursor="true">MYKPILTTAGTAVASAAALGVALAVHSTLLWTVLALVFSVLYVRQTFVHAQARQALERAQPPALFGATQAGDRATPALGAASPQRSAAPAQPVPEQLSTRTGEIIHRHRDRLEENILQRVHIIMKRLEAVDKLLAGNNLTPEQAHVARKMATEYLPEALENYLRIPPALAKTKHLTPGKTAYDILVEQLSTLGRAAKQLQDEATTSEAQNLLANHNFLQAKFKQASTDFDT</sequence>
<dbReference type="eggNOG" id="ENOG5033A3S">
    <property type="taxonomic scope" value="Bacteria"/>
</dbReference>
<reference evidence="3" key="2">
    <citation type="submission" date="2011-01" db="EMBL/GenBank/DDBJ databases">
        <title>The complete genome of Deinococcus maricopensis DSM 21211.</title>
        <authorList>
            <consortium name="US DOE Joint Genome Institute (JGI-PGF)"/>
            <person name="Lucas S."/>
            <person name="Copeland A."/>
            <person name="Lapidus A."/>
            <person name="Goodwin L."/>
            <person name="Pitluck S."/>
            <person name="Kyrpides N."/>
            <person name="Mavromatis K."/>
            <person name="Pagani I."/>
            <person name="Ivanova N."/>
            <person name="Ovchinnikova G."/>
            <person name="Zeytun A."/>
            <person name="Detter J.C."/>
            <person name="Han C."/>
            <person name="Land M."/>
            <person name="Hauser L."/>
            <person name="Markowitz V."/>
            <person name="Cheng J.-F."/>
            <person name="Hugenholtz P."/>
            <person name="Woyke T."/>
            <person name="Wu D."/>
            <person name="Pukall R."/>
            <person name="Gehrich-Schroeter G."/>
            <person name="Brambilla E."/>
            <person name="Klenk H.-P."/>
            <person name="Eisen J.A."/>
        </authorList>
    </citation>
    <scope>NUCLEOTIDE SEQUENCE [LARGE SCALE GENOMIC DNA]</scope>
    <source>
        <strain evidence="3">DSM 21211 / LMG 22137 / NRRL B-23946 / LB-34</strain>
    </source>
</reference>
<dbReference type="HOGENOM" id="CLU_1198206_0_0_0"/>
<dbReference type="OrthoDB" id="67304at2"/>
<dbReference type="Proteomes" id="UP000008635">
    <property type="component" value="Chromosome"/>
</dbReference>
<dbReference type="RefSeq" id="WP_013555576.1">
    <property type="nucleotide sequence ID" value="NC_014958.1"/>
</dbReference>
<gene>
    <name evidence="2" type="ordered locus">Deima_0411</name>
</gene>
<organism evidence="2 3">
    <name type="scientific">Deinococcus maricopensis (strain DSM 21211 / LMG 22137 / NRRL B-23946 / LB-34)</name>
    <dbReference type="NCBI Taxonomy" id="709986"/>
    <lineage>
        <taxon>Bacteria</taxon>
        <taxon>Thermotogati</taxon>
        <taxon>Deinococcota</taxon>
        <taxon>Deinococci</taxon>
        <taxon>Deinococcales</taxon>
        <taxon>Deinococcaceae</taxon>
        <taxon>Deinococcus</taxon>
    </lineage>
</organism>
<accession>E8U4T2</accession>
<feature type="region of interest" description="Disordered" evidence="1">
    <location>
        <begin position="75"/>
        <end position="96"/>
    </location>
</feature>
<name>E8U4T2_DEIML</name>
<dbReference type="AlphaFoldDB" id="E8U4T2"/>
<dbReference type="EMBL" id="CP002454">
    <property type="protein sequence ID" value="ADV66071.1"/>
    <property type="molecule type" value="Genomic_DNA"/>
</dbReference>
<dbReference type="KEGG" id="dmr:Deima_0411"/>
<reference evidence="2 3" key="1">
    <citation type="journal article" date="2011" name="Stand. Genomic Sci.">
        <title>Complete genome sequence of Deinococcus maricopensis type strain (LB-34).</title>
        <authorList>
            <person name="Pukall R."/>
            <person name="Zeytun A."/>
            <person name="Lucas S."/>
            <person name="Lapidus A."/>
            <person name="Hammon N."/>
            <person name="Deshpande S."/>
            <person name="Nolan M."/>
            <person name="Cheng J.F."/>
            <person name="Pitluck S."/>
            <person name="Liolios K."/>
            <person name="Pagani I."/>
            <person name="Mikhailova N."/>
            <person name="Ivanova N."/>
            <person name="Mavromatis K."/>
            <person name="Pati A."/>
            <person name="Tapia R."/>
            <person name="Han C."/>
            <person name="Goodwin L."/>
            <person name="Chen A."/>
            <person name="Palaniappan K."/>
            <person name="Land M."/>
            <person name="Hauser L."/>
            <person name="Chang Y.J."/>
            <person name="Jeffries C.D."/>
            <person name="Brambilla E.M."/>
            <person name="Rohde M."/>
            <person name="Goker M."/>
            <person name="Detter J.C."/>
            <person name="Woyke T."/>
            <person name="Bristow J."/>
            <person name="Eisen J.A."/>
            <person name="Markowitz V."/>
            <person name="Hugenholtz P."/>
            <person name="Kyrpides N.C."/>
            <person name="Klenk H.P."/>
        </authorList>
    </citation>
    <scope>NUCLEOTIDE SEQUENCE [LARGE SCALE GENOMIC DNA]</scope>
    <source>
        <strain evidence="3">DSM 21211 / LMG 22137 / NRRL B-23946 / LB-34</strain>
    </source>
</reference>
<evidence type="ECO:0000313" key="3">
    <source>
        <dbReference type="Proteomes" id="UP000008635"/>
    </source>
</evidence>
<dbReference type="STRING" id="709986.Deima_0411"/>
<evidence type="ECO:0000256" key="1">
    <source>
        <dbReference type="SAM" id="MobiDB-lite"/>
    </source>
</evidence>
<evidence type="ECO:0008006" key="4">
    <source>
        <dbReference type="Google" id="ProtNLM"/>
    </source>
</evidence>
<proteinExistence type="predicted"/>
<protein>
    <recommendedName>
        <fullName evidence="4">5-bromo-4-chloroindolyl phosphate hydrolysis protein</fullName>
    </recommendedName>
</protein>